<evidence type="ECO:0000313" key="2">
    <source>
        <dbReference type="EnsemblMetazoa" id="XP_016974952.1"/>
    </source>
</evidence>
<dbReference type="OrthoDB" id="7844404at2759"/>
<dbReference type="AlphaFoldDB" id="A0A6P4EA53"/>
<dbReference type="RefSeq" id="XP_016974952.1">
    <property type="nucleotide sequence ID" value="XM_017119463.1"/>
</dbReference>
<name>A0A6P4EA53_DRORH</name>
<feature type="compositionally biased region" description="Basic and acidic residues" evidence="1">
    <location>
        <begin position="135"/>
        <end position="152"/>
    </location>
</feature>
<dbReference type="Proteomes" id="UP001652680">
    <property type="component" value="Unassembled WGS sequence"/>
</dbReference>
<reference evidence="2" key="3">
    <citation type="submission" date="2025-05" db="UniProtKB">
        <authorList>
            <consortium name="EnsemblMetazoa"/>
        </authorList>
    </citation>
    <scope>IDENTIFICATION</scope>
</reference>
<gene>
    <name evidence="4" type="primary">LOC108041536</name>
    <name evidence="2" type="synonym">108041536</name>
</gene>
<protein>
    <submittedName>
        <fullName evidence="4">Uncharacterized protein LOC108041536 isoform X1</fullName>
    </submittedName>
</protein>
<evidence type="ECO:0000313" key="4">
    <source>
        <dbReference type="RefSeq" id="XP_016974952.1"/>
    </source>
</evidence>
<reference evidence="3" key="1">
    <citation type="journal article" date="2021" name="Elife">
        <title>Highly contiguous assemblies of 101 drosophilid genomes.</title>
        <authorList>
            <person name="Kim B.Y."/>
            <person name="Wang J.R."/>
            <person name="Miller D.E."/>
            <person name="Barmina O."/>
            <person name="Delaney E."/>
            <person name="Thompson A."/>
            <person name="Comeault A.A."/>
            <person name="Peede D."/>
            <person name="D'Agostino E.R."/>
            <person name="Pelaez J."/>
            <person name="Aguilar J.M."/>
            <person name="Haji D."/>
            <person name="Matsunaga T."/>
            <person name="Armstrong E.E."/>
            <person name="Zych M."/>
            <person name="Ogawa Y."/>
            <person name="Stamenkovic-Radak M."/>
            <person name="Jelic M."/>
            <person name="Veselinovic M.S."/>
            <person name="Tanaskovic M."/>
            <person name="Eric P."/>
            <person name="Gao J.J."/>
            <person name="Katoh T.K."/>
            <person name="Toda M.J."/>
            <person name="Watabe H."/>
            <person name="Watada M."/>
            <person name="Davis J.S."/>
            <person name="Moyle L.C."/>
            <person name="Manoli G."/>
            <person name="Bertolini E."/>
            <person name="Kostal V."/>
            <person name="Hawley R.S."/>
            <person name="Takahashi A."/>
            <person name="Jones C.D."/>
            <person name="Price D.K."/>
            <person name="Whiteman N."/>
            <person name="Kopp A."/>
            <person name="Matute D.R."/>
            <person name="Petrov D.A."/>
        </authorList>
    </citation>
    <scope>NUCLEOTIDE SEQUENCE [LARGE SCALE GENOMIC DNA]</scope>
</reference>
<evidence type="ECO:0000313" key="3">
    <source>
        <dbReference type="Proteomes" id="UP001652680"/>
    </source>
</evidence>
<feature type="region of interest" description="Disordered" evidence="1">
    <location>
        <begin position="1"/>
        <end position="24"/>
    </location>
</feature>
<dbReference type="OMA" id="LKIHKYY"/>
<reference evidence="4" key="2">
    <citation type="submission" date="2025-04" db="UniProtKB">
        <authorList>
            <consortium name="RefSeq"/>
        </authorList>
    </citation>
    <scope>IDENTIFICATION</scope>
</reference>
<keyword evidence="3" id="KW-1185">Reference proteome</keyword>
<feature type="region of interest" description="Disordered" evidence="1">
    <location>
        <begin position="135"/>
        <end position="186"/>
    </location>
</feature>
<feature type="compositionally biased region" description="Basic and acidic residues" evidence="1">
    <location>
        <begin position="170"/>
        <end position="185"/>
    </location>
</feature>
<accession>A0A6P4EA53</accession>
<sequence length="355" mass="40776">MELERELPTDDASMELDGAEPWGEVRSSDSLLTLKRSWSQETVTPSGDEMHVPPELSLDDIHLGLLVEKGLIEYDSLDQTSDEDEAGDYSRLLSRSTDRGGIAEIVKEMRNEFMVKLSSKAKSFKEILIKRGMMEQEEDAPVHKHETQLEDEARTEDESERPTFTYSAGKEAREAPSEEVNRSDEITQLTNEINQFTSGMDGDSDSADWVHFRANLLKIHKYYVSVREPEKNEPACAADIHSVVQAASMSEPLQDIRSRAKSLRRNIRGLECKMLTLDHSFEDFCDKFNRSLISKERVERDMVVLAMMRDGIGRRLSQMEVEFRRAREDLFSRGRNPDYQNHLVLPAHKYIDWEA</sequence>
<evidence type="ECO:0000256" key="1">
    <source>
        <dbReference type="SAM" id="MobiDB-lite"/>
    </source>
</evidence>
<proteinExistence type="predicted"/>
<dbReference type="GeneID" id="108041536"/>
<dbReference type="EnsemblMetazoa" id="XM_017119463.2">
    <property type="protein sequence ID" value="XP_016974952.1"/>
    <property type="gene ID" value="LOC108041536"/>
</dbReference>
<organism evidence="4">
    <name type="scientific">Drosophila rhopaloa</name>
    <name type="common">Fruit fly</name>
    <dbReference type="NCBI Taxonomy" id="1041015"/>
    <lineage>
        <taxon>Eukaryota</taxon>
        <taxon>Metazoa</taxon>
        <taxon>Ecdysozoa</taxon>
        <taxon>Arthropoda</taxon>
        <taxon>Hexapoda</taxon>
        <taxon>Insecta</taxon>
        <taxon>Pterygota</taxon>
        <taxon>Neoptera</taxon>
        <taxon>Endopterygota</taxon>
        <taxon>Diptera</taxon>
        <taxon>Brachycera</taxon>
        <taxon>Muscomorpha</taxon>
        <taxon>Ephydroidea</taxon>
        <taxon>Drosophilidae</taxon>
        <taxon>Drosophila</taxon>
        <taxon>Sophophora</taxon>
    </lineage>
</organism>